<accession>A0A4Z2G5X1</accession>
<protein>
    <submittedName>
        <fullName evidence="1">Uncharacterized protein</fullName>
    </submittedName>
</protein>
<gene>
    <name evidence="1" type="ORF">EYF80_041236</name>
</gene>
<dbReference type="EMBL" id="SRLO01000692">
    <property type="protein sequence ID" value="TNN48540.1"/>
    <property type="molecule type" value="Genomic_DNA"/>
</dbReference>
<dbReference type="Proteomes" id="UP000314294">
    <property type="component" value="Unassembled WGS sequence"/>
</dbReference>
<dbReference type="AlphaFoldDB" id="A0A4Z2G5X1"/>
<proteinExistence type="predicted"/>
<name>A0A4Z2G5X1_9TELE</name>
<reference evidence="1 2" key="1">
    <citation type="submission" date="2019-03" db="EMBL/GenBank/DDBJ databases">
        <title>First draft genome of Liparis tanakae, snailfish: a comprehensive survey of snailfish specific genes.</title>
        <authorList>
            <person name="Kim W."/>
            <person name="Song I."/>
            <person name="Jeong J.-H."/>
            <person name="Kim D."/>
            <person name="Kim S."/>
            <person name="Ryu S."/>
            <person name="Song J.Y."/>
            <person name="Lee S.K."/>
        </authorList>
    </citation>
    <scope>NUCLEOTIDE SEQUENCE [LARGE SCALE GENOMIC DNA]</scope>
    <source>
        <tissue evidence="1">Muscle</tissue>
    </source>
</reference>
<organism evidence="1 2">
    <name type="scientific">Liparis tanakae</name>
    <name type="common">Tanaka's snailfish</name>
    <dbReference type="NCBI Taxonomy" id="230148"/>
    <lineage>
        <taxon>Eukaryota</taxon>
        <taxon>Metazoa</taxon>
        <taxon>Chordata</taxon>
        <taxon>Craniata</taxon>
        <taxon>Vertebrata</taxon>
        <taxon>Euteleostomi</taxon>
        <taxon>Actinopterygii</taxon>
        <taxon>Neopterygii</taxon>
        <taxon>Teleostei</taxon>
        <taxon>Neoteleostei</taxon>
        <taxon>Acanthomorphata</taxon>
        <taxon>Eupercaria</taxon>
        <taxon>Perciformes</taxon>
        <taxon>Cottioidei</taxon>
        <taxon>Cottales</taxon>
        <taxon>Liparidae</taxon>
        <taxon>Liparis</taxon>
    </lineage>
</organism>
<evidence type="ECO:0000313" key="1">
    <source>
        <dbReference type="EMBL" id="TNN48540.1"/>
    </source>
</evidence>
<evidence type="ECO:0000313" key="2">
    <source>
        <dbReference type="Proteomes" id="UP000314294"/>
    </source>
</evidence>
<sequence length="88" mass="9768">MYPASQQVKKSRTQKQGPMFSLFTLKGIRGWSGRGPPSRRSAIDWLHEASGRLLNTDRADEMADLQANKSPLLSAPLLFAATLQLRLS</sequence>
<comment type="caution">
    <text evidence="1">The sequence shown here is derived from an EMBL/GenBank/DDBJ whole genome shotgun (WGS) entry which is preliminary data.</text>
</comment>
<keyword evidence="2" id="KW-1185">Reference proteome</keyword>